<evidence type="ECO:0000256" key="6">
    <source>
        <dbReference type="ARBA" id="ARBA00022917"/>
    </source>
</evidence>
<dbReference type="InterPro" id="IPR000120">
    <property type="entry name" value="Amidase"/>
</dbReference>
<comment type="similarity">
    <text evidence="7">Belongs to the amidase family. GatA subfamily.</text>
</comment>
<evidence type="ECO:0000313" key="9">
    <source>
        <dbReference type="EMBL" id="MBB4223265.1"/>
    </source>
</evidence>
<dbReference type="InterPro" id="IPR023631">
    <property type="entry name" value="Amidase_dom"/>
</dbReference>
<comment type="caution">
    <text evidence="9">The sequence shown here is derived from an EMBL/GenBank/DDBJ whole genome shotgun (WGS) entry which is preliminary data.</text>
</comment>
<dbReference type="EC" id="6.3.5.7" evidence="7"/>
<feature type="domain" description="Amidase" evidence="8">
    <location>
        <begin position="31"/>
        <end position="484"/>
    </location>
</feature>
<keyword evidence="4 7" id="KW-0547">Nucleotide-binding</keyword>
<feature type="active site" description="Acyl-ester intermediate" evidence="7">
    <location>
        <position position="188"/>
    </location>
</feature>
<comment type="function">
    <text evidence="7">Allows the formation of correctly charged Gln-tRNA(Gln) through the transamidation of misacylated Glu-tRNA(Gln) in organisms which lack glutaminyl-tRNA synthetase. The reaction takes place in the presence of glutamine and ATP through an activated gamma-phospho-Glu-tRNA(Gln).</text>
</comment>
<comment type="subunit">
    <text evidence="1 7">Heterotrimer of A, B and C subunits.</text>
</comment>
<sequence>MSSSGELHQLSVVELAKALAERKVSAVEASQAFLGRMKAHQSLGTFVDVNEEVTLAQARTADALIAKGDAPALAGVPIAHKDIFVTTDFATTAGSKMLAGYRSPFDATVVRRLAEAGAVTLGKLSCDEFAMGSANENVAVPAVGHDKAVPVRNPWNTERIPGGSSGASAAAVAARLAPAATGTDTGGSIRQPASFCGITGIKPTYGRASRYGMVAFASSLDQAGPMARSAEDCALLLSAFCGPDLDRDSTSLDKPAENFGRSLNDSLEGLRIGVPKEFFGEGVAPGVRAAIDAALAQYEKLGAKRVEVTLPRTELSIPVYYILAAAEASSNLSRFDGVKFGHRAKDFIDPANRKSALTQMYERTRAEGFGDEVKRRIMIGTYVLSHGYYDAYYLQAQKVRRMIADDFQQAFKQCDVIAGPAAPTTAWKIGEHGDDPVADYLADIFTLPASLAGLPGMSVPAGFDGGMPVGLQLIGNYFGEAKLLNAAHRFQQATDWHARTPEGF</sequence>
<dbReference type="RefSeq" id="WP_184640326.1">
    <property type="nucleotide sequence ID" value="NZ_JACIFZ010000004.1"/>
</dbReference>
<dbReference type="EMBL" id="JACIFZ010000004">
    <property type="protein sequence ID" value="MBB4223265.1"/>
    <property type="molecule type" value="Genomic_DNA"/>
</dbReference>
<evidence type="ECO:0000256" key="4">
    <source>
        <dbReference type="ARBA" id="ARBA00022741"/>
    </source>
</evidence>
<accession>A0A840FSZ0</accession>
<keyword evidence="5 7" id="KW-0067">ATP-binding</keyword>
<evidence type="ECO:0000313" key="10">
    <source>
        <dbReference type="Proteomes" id="UP000524450"/>
    </source>
</evidence>
<feature type="active site" description="Charge relay system" evidence="7">
    <location>
        <position position="164"/>
    </location>
</feature>
<dbReference type="GO" id="GO:0005524">
    <property type="term" value="F:ATP binding"/>
    <property type="evidence" value="ECO:0007669"/>
    <property type="project" value="UniProtKB-KW"/>
</dbReference>
<dbReference type="HAMAP" id="MF_00120">
    <property type="entry name" value="GatA"/>
    <property type="match status" value="1"/>
</dbReference>
<evidence type="ECO:0000256" key="2">
    <source>
        <dbReference type="ARBA" id="ARBA00014428"/>
    </source>
</evidence>
<dbReference type="GO" id="GO:0030956">
    <property type="term" value="C:glutamyl-tRNA(Gln) amidotransferase complex"/>
    <property type="evidence" value="ECO:0007669"/>
    <property type="project" value="InterPro"/>
</dbReference>
<dbReference type="AlphaFoldDB" id="A0A840FSZ0"/>
<evidence type="ECO:0000256" key="5">
    <source>
        <dbReference type="ARBA" id="ARBA00022840"/>
    </source>
</evidence>
<evidence type="ECO:0000256" key="3">
    <source>
        <dbReference type="ARBA" id="ARBA00022598"/>
    </source>
</evidence>
<evidence type="ECO:0000256" key="7">
    <source>
        <dbReference type="HAMAP-Rule" id="MF_00120"/>
    </source>
</evidence>
<comment type="catalytic activity">
    <reaction evidence="7">
        <text>L-glutamyl-tRNA(Gln) + L-glutamine + ATP + H2O = L-glutaminyl-tRNA(Gln) + L-glutamate + ADP + phosphate + H(+)</text>
        <dbReference type="Rhea" id="RHEA:17521"/>
        <dbReference type="Rhea" id="RHEA-COMP:9681"/>
        <dbReference type="Rhea" id="RHEA-COMP:9684"/>
        <dbReference type="ChEBI" id="CHEBI:15377"/>
        <dbReference type="ChEBI" id="CHEBI:15378"/>
        <dbReference type="ChEBI" id="CHEBI:29985"/>
        <dbReference type="ChEBI" id="CHEBI:30616"/>
        <dbReference type="ChEBI" id="CHEBI:43474"/>
        <dbReference type="ChEBI" id="CHEBI:58359"/>
        <dbReference type="ChEBI" id="CHEBI:78520"/>
        <dbReference type="ChEBI" id="CHEBI:78521"/>
        <dbReference type="ChEBI" id="CHEBI:456216"/>
        <dbReference type="EC" id="6.3.5.7"/>
    </reaction>
</comment>
<dbReference type="InterPro" id="IPR004412">
    <property type="entry name" value="GatA"/>
</dbReference>
<keyword evidence="6 7" id="KW-0648">Protein biosynthesis</keyword>
<dbReference type="PANTHER" id="PTHR11895">
    <property type="entry name" value="TRANSAMIDASE"/>
    <property type="match status" value="1"/>
</dbReference>
<reference evidence="9 10" key="1">
    <citation type="submission" date="2020-08" db="EMBL/GenBank/DDBJ databases">
        <title>Genomic Encyclopedia of Type Strains, Phase IV (KMG-V): Genome sequencing to study the core and pangenomes of soil and plant-associated prokaryotes.</title>
        <authorList>
            <person name="Whitman W."/>
        </authorList>
    </citation>
    <scope>NUCLEOTIDE SEQUENCE [LARGE SCALE GENOMIC DNA]</scope>
    <source>
        <strain evidence="9 10">34/80</strain>
    </source>
</reference>
<keyword evidence="9" id="KW-0808">Transferase</keyword>
<protein>
    <recommendedName>
        <fullName evidence="2 7">Glutamyl-tRNA(Gln) amidotransferase subunit A</fullName>
        <shortName evidence="7">Glu-ADT subunit A</shortName>
        <ecNumber evidence="7">6.3.5.7</ecNumber>
    </recommendedName>
</protein>
<dbReference type="Gene3D" id="3.90.1300.10">
    <property type="entry name" value="Amidase signature (AS) domain"/>
    <property type="match status" value="1"/>
</dbReference>
<proteinExistence type="inferred from homology"/>
<dbReference type="PANTHER" id="PTHR11895:SF151">
    <property type="entry name" value="GLUTAMYL-TRNA(GLN) AMIDOTRANSFERASE SUBUNIT A"/>
    <property type="match status" value="1"/>
</dbReference>
<feature type="active site" description="Charge relay system" evidence="7">
    <location>
        <position position="81"/>
    </location>
</feature>
<organism evidence="9 10">
    <name type="scientific">Variovorax guangxiensis</name>
    <dbReference type="NCBI Taxonomy" id="1775474"/>
    <lineage>
        <taxon>Bacteria</taxon>
        <taxon>Pseudomonadati</taxon>
        <taxon>Pseudomonadota</taxon>
        <taxon>Betaproteobacteria</taxon>
        <taxon>Burkholderiales</taxon>
        <taxon>Comamonadaceae</taxon>
        <taxon>Variovorax</taxon>
    </lineage>
</organism>
<dbReference type="GO" id="GO:0006412">
    <property type="term" value="P:translation"/>
    <property type="evidence" value="ECO:0007669"/>
    <property type="project" value="UniProtKB-UniRule"/>
</dbReference>
<dbReference type="InterPro" id="IPR036928">
    <property type="entry name" value="AS_sf"/>
</dbReference>
<dbReference type="SUPFAM" id="SSF75304">
    <property type="entry name" value="Amidase signature (AS) enzymes"/>
    <property type="match status" value="1"/>
</dbReference>
<evidence type="ECO:0000256" key="1">
    <source>
        <dbReference type="ARBA" id="ARBA00011123"/>
    </source>
</evidence>
<dbReference type="NCBIfam" id="TIGR00132">
    <property type="entry name" value="gatA"/>
    <property type="match status" value="1"/>
</dbReference>
<keyword evidence="3 7" id="KW-0436">Ligase</keyword>
<evidence type="ECO:0000259" key="8">
    <source>
        <dbReference type="Pfam" id="PF01425"/>
    </source>
</evidence>
<dbReference type="Proteomes" id="UP000524450">
    <property type="component" value="Unassembled WGS sequence"/>
</dbReference>
<name>A0A840FSZ0_9BURK</name>
<gene>
    <name evidence="7" type="primary">gatA</name>
    <name evidence="9" type="ORF">GGD71_004047</name>
</gene>
<dbReference type="GO" id="GO:0016740">
    <property type="term" value="F:transferase activity"/>
    <property type="evidence" value="ECO:0007669"/>
    <property type="project" value="UniProtKB-KW"/>
</dbReference>
<dbReference type="GO" id="GO:0050567">
    <property type="term" value="F:glutaminyl-tRNA synthase (glutamine-hydrolyzing) activity"/>
    <property type="evidence" value="ECO:0007669"/>
    <property type="project" value="UniProtKB-UniRule"/>
</dbReference>
<dbReference type="Pfam" id="PF01425">
    <property type="entry name" value="Amidase"/>
    <property type="match status" value="1"/>
</dbReference>